<dbReference type="Gene3D" id="3.40.630.30">
    <property type="match status" value="1"/>
</dbReference>
<dbReference type="Proteomes" id="UP000249819">
    <property type="component" value="Unassembled WGS sequence"/>
</dbReference>
<comment type="caution">
    <text evidence="2">The sequence shown here is derived from an EMBL/GenBank/DDBJ whole genome shotgun (WGS) entry which is preliminary data.</text>
</comment>
<dbReference type="PANTHER" id="PTHR43610">
    <property type="entry name" value="BLL6696 PROTEIN"/>
    <property type="match status" value="1"/>
</dbReference>
<name>A0A327WF10_9BACT</name>
<protein>
    <submittedName>
        <fullName evidence="2">RimJ/RimL family protein N-acetyltransferase</fullName>
    </submittedName>
</protein>
<dbReference type="EMBL" id="QLMA01000001">
    <property type="protein sequence ID" value="RAJ87996.1"/>
    <property type="molecule type" value="Genomic_DNA"/>
</dbReference>
<gene>
    <name evidence="2" type="ORF">CLV59_101761</name>
</gene>
<accession>A0A327WF10</accession>
<evidence type="ECO:0000259" key="1">
    <source>
        <dbReference type="PROSITE" id="PS51186"/>
    </source>
</evidence>
<evidence type="ECO:0000313" key="2">
    <source>
        <dbReference type="EMBL" id="RAJ87996.1"/>
    </source>
</evidence>
<dbReference type="OrthoDB" id="9795199at2"/>
<dbReference type="AlphaFoldDB" id="A0A327WF10"/>
<dbReference type="SUPFAM" id="SSF55729">
    <property type="entry name" value="Acyl-CoA N-acyltransferases (Nat)"/>
    <property type="match status" value="1"/>
</dbReference>
<dbReference type="InterPro" id="IPR016181">
    <property type="entry name" value="Acyl_CoA_acyltransferase"/>
</dbReference>
<dbReference type="PROSITE" id="PS51186">
    <property type="entry name" value="GNAT"/>
    <property type="match status" value="1"/>
</dbReference>
<dbReference type="PANTHER" id="PTHR43610:SF1">
    <property type="entry name" value="N-ACETYLTRANSFERASE DOMAIN-CONTAINING PROTEIN"/>
    <property type="match status" value="1"/>
</dbReference>
<proteinExistence type="predicted"/>
<feature type="domain" description="N-acetyltransferase" evidence="1">
    <location>
        <begin position="7"/>
        <end position="172"/>
    </location>
</feature>
<evidence type="ECO:0000313" key="3">
    <source>
        <dbReference type="Proteomes" id="UP000249819"/>
    </source>
</evidence>
<sequence>MLESRRILLVPLVEQEIDQIAASSLDERIWTHLPISGSEADIRTALHEALRARAQQTQYPFSIIDKQTGHTIGTTRLLKLDQANRTLEIGWTWYLPAYWGTGYNEECKLLLLNYCFDDLKTIRVAFIAGEKNLHSRKAIERLGAKFEGIFRNVAIRHDGKRSSACYSIIDDEWPETKVHLENLVHSKLTSSR</sequence>
<dbReference type="InterPro" id="IPR000182">
    <property type="entry name" value="GNAT_dom"/>
</dbReference>
<keyword evidence="2" id="KW-0808">Transferase</keyword>
<organism evidence="2 3">
    <name type="scientific">Chitinophaga dinghuensis</name>
    <dbReference type="NCBI Taxonomy" id="1539050"/>
    <lineage>
        <taxon>Bacteria</taxon>
        <taxon>Pseudomonadati</taxon>
        <taxon>Bacteroidota</taxon>
        <taxon>Chitinophagia</taxon>
        <taxon>Chitinophagales</taxon>
        <taxon>Chitinophagaceae</taxon>
        <taxon>Chitinophaga</taxon>
    </lineage>
</organism>
<reference evidence="2 3" key="1">
    <citation type="submission" date="2018-06" db="EMBL/GenBank/DDBJ databases">
        <title>Genomic Encyclopedia of Archaeal and Bacterial Type Strains, Phase II (KMG-II): from individual species to whole genera.</title>
        <authorList>
            <person name="Goeker M."/>
        </authorList>
    </citation>
    <scope>NUCLEOTIDE SEQUENCE [LARGE SCALE GENOMIC DNA]</scope>
    <source>
        <strain evidence="2 3">DSM 29821</strain>
    </source>
</reference>
<keyword evidence="3" id="KW-1185">Reference proteome</keyword>
<dbReference type="GO" id="GO:0016747">
    <property type="term" value="F:acyltransferase activity, transferring groups other than amino-acyl groups"/>
    <property type="evidence" value="ECO:0007669"/>
    <property type="project" value="InterPro"/>
</dbReference>
<dbReference type="Pfam" id="PF13302">
    <property type="entry name" value="Acetyltransf_3"/>
    <property type="match status" value="1"/>
</dbReference>